<dbReference type="SUPFAM" id="SSF51197">
    <property type="entry name" value="Clavaminate synthase-like"/>
    <property type="match status" value="1"/>
</dbReference>
<protein>
    <submittedName>
        <fullName evidence="2">Phytanoyl-CoA dioxygenase family protein</fullName>
    </submittedName>
</protein>
<evidence type="ECO:0000313" key="3">
    <source>
        <dbReference type="Proteomes" id="UP001575105"/>
    </source>
</evidence>
<keyword evidence="2" id="KW-0560">Oxidoreductase</keyword>
<keyword evidence="3" id="KW-1185">Reference proteome</keyword>
<dbReference type="EMBL" id="JBGUBD010000018">
    <property type="protein sequence ID" value="MFA9480274.1"/>
    <property type="molecule type" value="Genomic_DNA"/>
</dbReference>
<evidence type="ECO:0000313" key="2">
    <source>
        <dbReference type="EMBL" id="MFA9480274.1"/>
    </source>
</evidence>
<accession>A0ABV4U9J3</accession>
<proteinExistence type="predicted"/>
<name>A0ABV4U9J3_9BACT</name>
<comment type="caution">
    <text evidence="2">The sequence shown here is derived from an EMBL/GenBank/DDBJ whole genome shotgun (WGS) entry which is preliminary data.</text>
</comment>
<gene>
    <name evidence="2" type="ORF">ACERK3_18530</name>
</gene>
<keyword evidence="2" id="KW-0223">Dioxygenase</keyword>
<dbReference type="GO" id="GO:0051213">
    <property type="term" value="F:dioxygenase activity"/>
    <property type="evidence" value="ECO:0007669"/>
    <property type="project" value="UniProtKB-KW"/>
</dbReference>
<organism evidence="2 3">
    <name type="scientific">Natronomicrosphaera hydrolytica</name>
    <dbReference type="NCBI Taxonomy" id="3242702"/>
    <lineage>
        <taxon>Bacteria</taxon>
        <taxon>Pseudomonadati</taxon>
        <taxon>Planctomycetota</taxon>
        <taxon>Phycisphaerae</taxon>
        <taxon>Phycisphaerales</taxon>
        <taxon>Phycisphaeraceae</taxon>
        <taxon>Natronomicrosphaera</taxon>
    </lineage>
</organism>
<dbReference type="Proteomes" id="UP001575105">
    <property type="component" value="Unassembled WGS sequence"/>
</dbReference>
<reference evidence="2 3" key="1">
    <citation type="submission" date="2024-08" db="EMBL/GenBank/DDBJ databases">
        <title>Whole-genome sequencing of halo(alkali)philic microorganisms from hypersaline lakes.</title>
        <authorList>
            <person name="Sorokin D.Y."/>
            <person name="Merkel A.Y."/>
            <person name="Messina E."/>
            <person name="Yakimov M."/>
        </authorList>
    </citation>
    <scope>NUCLEOTIDE SEQUENCE [LARGE SCALE GENOMIC DNA]</scope>
    <source>
        <strain evidence="2 3">AB-hyl4</strain>
    </source>
</reference>
<dbReference type="Pfam" id="PF05721">
    <property type="entry name" value="PhyH"/>
    <property type="match status" value="1"/>
</dbReference>
<dbReference type="PANTHER" id="PTHR20883:SF48">
    <property type="entry name" value="ECTOINE DIOXYGENASE"/>
    <property type="match status" value="1"/>
</dbReference>
<sequence length="240" mass="26231">MPQDRQKLVDTYQAEGVIRVRKLFDASRMAKIRQALDRYSTQIAPSLPASDVTFEKDGVSVRNLWRMEKHDAFFNDLAGDEQLLGLVLELVQGDPVLMAVETFNKPAKTGSGVPAHQDNAYFCRTPPDVLTVWLAVDAVTLANGPVSYVRGSHKLGMLPHKPSGVAGNSMGLDAPYDDSDPFVGTLDPGDALIHHCQSIHYSAPNTTDQPRCGLLMVFRAEHALEDPELKQQYAMGGAAT</sequence>
<dbReference type="Gene3D" id="2.60.120.620">
    <property type="entry name" value="q2cbj1_9rhob like domain"/>
    <property type="match status" value="1"/>
</dbReference>
<dbReference type="InterPro" id="IPR008775">
    <property type="entry name" value="Phytyl_CoA_dOase-like"/>
</dbReference>
<dbReference type="RefSeq" id="WP_425347195.1">
    <property type="nucleotide sequence ID" value="NZ_JBGUBD010000018.1"/>
</dbReference>
<dbReference type="PANTHER" id="PTHR20883">
    <property type="entry name" value="PHYTANOYL-COA DIOXYGENASE DOMAIN CONTAINING 1"/>
    <property type="match status" value="1"/>
</dbReference>
<evidence type="ECO:0000256" key="1">
    <source>
        <dbReference type="ARBA" id="ARBA00001954"/>
    </source>
</evidence>
<comment type="cofactor">
    <cofactor evidence="1">
        <name>Fe(2+)</name>
        <dbReference type="ChEBI" id="CHEBI:29033"/>
    </cofactor>
</comment>